<dbReference type="InterPro" id="IPR058094">
    <property type="entry name" value="Ig-like_OmpL47-like"/>
</dbReference>
<evidence type="ECO:0000256" key="2">
    <source>
        <dbReference type="SAM" id="SignalP"/>
    </source>
</evidence>
<feature type="signal peptide" evidence="2">
    <location>
        <begin position="1"/>
        <end position="21"/>
    </location>
</feature>
<proteinExistence type="predicted"/>
<evidence type="ECO:0008006" key="5">
    <source>
        <dbReference type="Google" id="ProtNLM"/>
    </source>
</evidence>
<dbReference type="AlphaFoldDB" id="A0A4R9M7E1"/>
<feature type="region of interest" description="Disordered" evidence="1">
    <location>
        <begin position="336"/>
        <end position="368"/>
    </location>
</feature>
<gene>
    <name evidence="3" type="ORF">EHS15_00420</name>
</gene>
<dbReference type="NCBIfam" id="NF047441">
    <property type="entry name" value="Lepto_OmpL47"/>
    <property type="match status" value="1"/>
</dbReference>
<evidence type="ECO:0000256" key="1">
    <source>
        <dbReference type="SAM" id="MobiDB-lite"/>
    </source>
</evidence>
<dbReference type="OrthoDB" id="355841at2"/>
<accession>A0A4R9M7E1</accession>
<protein>
    <recommendedName>
        <fullName evidence="5">Bacterial group 3 Ig-like protein</fullName>
    </recommendedName>
</protein>
<keyword evidence="4" id="KW-1185">Reference proteome</keyword>
<dbReference type="RefSeq" id="WP_135758554.1">
    <property type="nucleotide sequence ID" value="NZ_RQHW01000002.1"/>
</dbReference>
<feature type="compositionally biased region" description="Low complexity" evidence="1">
    <location>
        <begin position="354"/>
        <end position="368"/>
    </location>
</feature>
<evidence type="ECO:0000313" key="3">
    <source>
        <dbReference type="EMBL" id="TGN21019.1"/>
    </source>
</evidence>
<dbReference type="Proteomes" id="UP000298058">
    <property type="component" value="Unassembled WGS sequence"/>
</dbReference>
<evidence type="ECO:0000313" key="4">
    <source>
        <dbReference type="Proteomes" id="UP000298058"/>
    </source>
</evidence>
<dbReference type="EMBL" id="RQHW01000002">
    <property type="protein sequence ID" value="TGN21019.1"/>
    <property type="molecule type" value="Genomic_DNA"/>
</dbReference>
<name>A0A4R9M7E1_9LEPT</name>
<organism evidence="3 4">
    <name type="scientific">Leptospira idonii</name>
    <dbReference type="NCBI Taxonomy" id="1193500"/>
    <lineage>
        <taxon>Bacteria</taxon>
        <taxon>Pseudomonadati</taxon>
        <taxon>Spirochaetota</taxon>
        <taxon>Spirochaetia</taxon>
        <taxon>Leptospirales</taxon>
        <taxon>Leptospiraceae</taxon>
        <taxon>Leptospira</taxon>
    </lineage>
</organism>
<feature type="region of interest" description="Disordered" evidence="1">
    <location>
        <begin position="27"/>
        <end position="48"/>
    </location>
</feature>
<feature type="chain" id="PRO_5020730864" description="Bacterial group 3 Ig-like protein" evidence="2">
    <location>
        <begin position="22"/>
        <end position="368"/>
    </location>
</feature>
<feature type="compositionally biased region" description="Basic and acidic residues" evidence="1">
    <location>
        <begin position="33"/>
        <end position="43"/>
    </location>
</feature>
<sequence length="368" mass="39610">MQAHKYLLAILAIFFAGQLSAQVADPKANTSTSKEEAIQKTEETSGTVKQTVDEVEKAVKDALGGDKDGQGVVASGKEALFINSKTSFTLEAKDDSSSVDYIEWKPKNGDYRRFTTPIRIAEEGVTEIQYRSVDKAGNYEIPKVLVVNVDNTAPRVSLQPAEQFFVLDGVPYSSKNNSYSIIAEDKQTGVSAVQYSVNAEAAKAYSEPIKLENGGANVIKYSATDKSGNSSPESSLIITVDDVKPTVEIVPSLPLVDINGKPFAKRGNVFYVNATDKESGVKKILVKLDAETEYRPYTEAISVETQGDHVLSAIAIDNVGNQSAVVELKFSVDLTPPSSVIQKSGKEEAKVESTTPTTTTPAEETPAK</sequence>
<dbReference type="NCBIfam" id="NF047446">
    <property type="entry name" value="barrel_OmpL47"/>
    <property type="match status" value="3"/>
</dbReference>
<reference evidence="3" key="1">
    <citation type="journal article" date="2019" name="PLoS Negl. Trop. Dis.">
        <title>Revisiting the worldwide diversity of Leptospira species in the environment.</title>
        <authorList>
            <person name="Vincent A.T."/>
            <person name="Schiettekatte O."/>
            <person name="Bourhy P."/>
            <person name="Veyrier F.J."/>
            <person name="Picardeau M."/>
        </authorList>
    </citation>
    <scope>NUCLEOTIDE SEQUENCE [LARGE SCALE GENOMIC DNA]</scope>
    <source>
        <strain evidence="3">201300427</strain>
    </source>
</reference>
<comment type="caution">
    <text evidence="3">The sequence shown here is derived from an EMBL/GenBank/DDBJ whole genome shotgun (WGS) entry which is preliminary data.</text>
</comment>
<keyword evidence="2" id="KW-0732">Signal</keyword>